<dbReference type="Gene3D" id="2.40.70.10">
    <property type="entry name" value="Acid Proteases"/>
    <property type="match status" value="1"/>
</dbReference>
<dbReference type="Proteomes" id="UP000712281">
    <property type="component" value="Unassembled WGS sequence"/>
</dbReference>
<proteinExistence type="predicted"/>
<gene>
    <name evidence="3" type="ORF">F2Q68_00039222</name>
    <name evidence="2" type="ORF">F2Q70_00038591</name>
</gene>
<dbReference type="EMBL" id="QGKY02000190">
    <property type="protein sequence ID" value="KAF2589010.1"/>
    <property type="molecule type" value="Genomic_DNA"/>
</dbReference>
<accession>A0A8S9MSH3</accession>
<feature type="compositionally biased region" description="Basic and acidic residues" evidence="1">
    <location>
        <begin position="33"/>
        <end position="49"/>
    </location>
</feature>
<evidence type="ECO:0000313" key="4">
    <source>
        <dbReference type="Proteomes" id="UP000712281"/>
    </source>
</evidence>
<name>A0A8S9MSH3_BRACR</name>
<evidence type="ECO:0000256" key="1">
    <source>
        <dbReference type="SAM" id="MobiDB-lite"/>
    </source>
</evidence>
<dbReference type="InterPro" id="IPR021109">
    <property type="entry name" value="Peptidase_aspartic_dom_sf"/>
</dbReference>
<organism evidence="3 4">
    <name type="scientific">Brassica cretica</name>
    <name type="common">Mustard</name>
    <dbReference type="NCBI Taxonomy" id="69181"/>
    <lineage>
        <taxon>Eukaryota</taxon>
        <taxon>Viridiplantae</taxon>
        <taxon>Streptophyta</taxon>
        <taxon>Embryophyta</taxon>
        <taxon>Tracheophyta</taxon>
        <taxon>Spermatophyta</taxon>
        <taxon>Magnoliopsida</taxon>
        <taxon>eudicotyledons</taxon>
        <taxon>Gunneridae</taxon>
        <taxon>Pentapetalae</taxon>
        <taxon>rosids</taxon>
        <taxon>malvids</taxon>
        <taxon>Brassicales</taxon>
        <taxon>Brassicaceae</taxon>
        <taxon>Brassiceae</taxon>
        <taxon>Brassica</taxon>
    </lineage>
</organism>
<evidence type="ECO:0000313" key="2">
    <source>
        <dbReference type="EMBL" id="KAF2589010.1"/>
    </source>
</evidence>
<dbReference type="EMBL" id="QGKW02000007">
    <property type="protein sequence ID" value="KAF2620426.1"/>
    <property type="molecule type" value="Genomic_DNA"/>
</dbReference>
<reference evidence="3" key="1">
    <citation type="submission" date="2019-12" db="EMBL/GenBank/DDBJ databases">
        <title>Genome sequencing and annotation of Brassica cretica.</title>
        <authorList>
            <person name="Studholme D.J."/>
            <person name="Sarris P.F."/>
        </authorList>
    </citation>
    <scope>NUCLEOTIDE SEQUENCE</scope>
    <source>
        <strain evidence="3">PFS-001/15</strain>
        <strain evidence="2">PFS-102/07</strain>
        <tissue evidence="3">Leaf</tissue>
    </source>
</reference>
<protein>
    <submittedName>
        <fullName evidence="3">Uncharacterized protein</fullName>
    </submittedName>
</protein>
<feature type="region of interest" description="Disordered" evidence="1">
    <location>
        <begin position="18"/>
        <end position="51"/>
    </location>
</feature>
<dbReference type="AlphaFoldDB" id="A0A8S9MSH3"/>
<evidence type="ECO:0000313" key="3">
    <source>
        <dbReference type="EMBL" id="KAF2620426.1"/>
    </source>
</evidence>
<sequence length="243" mass="28194">MESIASCNTMRIMSHEEFAARRPHTPSPLRLNIDPRPEPNVDRQREQTTDRQTPVIIDRRTPLTYRVQMPKIDSAQINALRPRPKPSANLLETTSSHSEDATDAMEVDKVPMRRTLRKIKGKVAKHLKRGANEKEMDSFLKRVLRIPLEKAFEEAYFTQRLWMFFRETKETEGDIRRMFHEVREKMKNRITLKKKSVPGKFAIPCLVKGIEFPHALWDTGASVSILPRVMGDHLGLKVELSQE</sequence>
<comment type="caution">
    <text evidence="3">The sequence shown here is derived from an EMBL/GenBank/DDBJ whole genome shotgun (WGS) entry which is preliminary data.</text>
</comment>
<feature type="region of interest" description="Disordered" evidence="1">
    <location>
        <begin position="81"/>
        <end position="102"/>
    </location>
</feature>